<feature type="transmembrane region" description="Helical" evidence="2">
    <location>
        <begin position="409"/>
        <end position="431"/>
    </location>
</feature>
<name>A0A7G9RJQ7_9BURK</name>
<dbReference type="Proteomes" id="UP000515811">
    <property type="component" value="Chromosome"/>
</dbReference>
<evidence type="ECO:0000313" key="3">
    <source>
        <dbReference type="EMBL" id="QNN55832.1"/>
    </source>
</evidence>
<dbReference type="InterPro" id="IPR005625">
    <property type="entry name" value="PepSY-ass_TM"/>
</dbReference>
<dbReference type="PANTHER" id="PTHR34219">
    <property type="entry name" value="IRON-REGULATED INNER MEMBRANE PROTEIN-RELATED"/>
    <property type="match status" value="1"/>
</dbReference>
<keyword evidence="4" id="KW-1185">Reference proteome</keyword>
<accession>A0A7G9RJQ7</accession>
<proteinExistence type="predicted"/>
<feature type="transmembrane region" description="Helical" evidence="2">
    <location>
        <begin position="12"/>
        <end position="36"/>
    </location>
</feature>
<dbReference type="Pfam" id="PF03929">
    <property type="entry name" value="PepSY_TM"/>
    <property type="match status" value="1"/>
</dbReference>
<feature type="transmembrane region" description="Helical" evidence="2">
    <location>
        <begin position="443"/>
        <end position="461"/>
    </location>
</feature>
<protein>
    <submittedName>
        <fullName evidence="3">PepSY domain-containing protein</fullName>
    </submittedName>
</protein>
<feature type="region of interest" description="Disordered" evidence="1">
    <location>
        <begin position="107"/>
        <end position="129"/>
    </location>
</feature>
<keyword evidence="2" id="KW-0812">Transmembrane</keyword>
<feature type="transmembrane region" description="Helical" evidence="2">
    <location>
        <begin position="201"/>
        <end position="228"/>
    </location>
</feature>
<sequence length="561" mass="62046">MKEGFRQCMAWLHTWTGLVVGWVLFFVFATGTPGYFQYDITRWMQPERPQVQRVQIPEADRALVLGRALDRLDQLAPTANGWRITLPHESLSPRGWQELSIRWEDVPRPGHERGASGSERLDPLTGALQPGEVQPRATAGGLGLYRMHYMLHYLPYDWAIRLVGVCTMLMLLAIISGVIAHKRIFKDFFTFRPGKGQRSWLDAHNALSVMALPFFLMITYSGLVFFLFTYMPAGRDVQYGSHQAANKVFYDELLERHAHAPMTRPKADVAALVSQAEDAWGKGRVASVSIERHEGGAAEIVVTQAGAGDGGNGGSLDFWNPPRLRFDADTGALLPEEPNPGGGARLTQSVMLNLHEGLFAGIWGRWLYFAAGLLGCAMIGTGLVLWTVKRRRHHLVSGRESAEHPGVRVVEILNVATMAGLPLAIAAYFWANRLLPIDMADRAAWEFHSLFAAWLGTLFLAMARPLARAWVELLWGSCVAFALVPVINALTTDRHLGNSLRAGDWVFAGFDLTQLGLAALFALMAVKVQRRVILGKSRDPEVSRVSKVLGARPAARAEEGL</sequence>
<gene>
    <name evidence="3" type="ORF">H9K76_14605</name>
</gene>
<evidence type="ECO:0000256" key="2">
    <source>
        <dbReference type="SAM" id="Phobius"/>
    </source>
</evidence>
<feature type="transmembrane region" description="Helical" evidence="2">
    <location>
        <begin position="366"/>
        <end position="388"/>
    </location>
</feature>
<feature type="compositionally biased region" description="Basic and acidic residues" evidence="1">
    <location>
        <begin position="107"/>
        <end position="122"/>
    </location>
</feature>
<reference evidence="3 4" key="1">
    <citation type="submission" date="2020-08" db="EMBL/GenBank/DDBJ databases">
        <title>Genome sequence of Diaphorobacter ruginosibacter DSM 27467T.</title>
        <authorList>
            <person name="Hyun D.-W."/>
            <person name="Bae J.-W."/>
        </authorList>
    </citation>
    <scope>NUCLEOTIDE SEQUENCE [LARGE SCALE GENOMIC DNA]</scope>
    <source>
        <strain evidence="3 4">DSM 27467</strain>
    </source>
</reference>
<dbReference type="EMBL" id="CP060714">
    <property type="protein sequence ID" value="QNN55832.1"/>
    <property type="molecule type" value="Genomic_DNA"/>
</dbReference>
<dbReference type="PANTHER" id="PTHR34219:SF4">
    <property type="entry name" value="PEPSY DOMAIN-CONTAINING PROTEIN"/>
    <property type="match status" value="1"/>
</dbReference>
<keyword evidence="2" id="KW-0472">Membrane</keyword>
<keyword evidence="2" id="KW-1133">Transmembrane helix</keyword>
<feature type="transmembrane region" description="Helical" evidence="2">
    <location>
        <begin position="158"/>
        <end position="180"/>
    </location>
</feature>
<evidence type="ECO:0000313" key="4">
    <source>
        <dbReference type="Proteomes" id="UP000515811"/>
    </source>
</evidence>
<evidence type="ECO:0000256" key="1">
    <source>
        <dbReference type="SAM" id="MobiDB-lite"/>
    </source>
</evidence>
<dbReference type="KEGG" id="drg:H9K76_14605"/>
<dbReference type="AlphaFoldDB" id="A0A7G9RJQ7"/>
<feature type="transmembrane region" description="Helical" evidence="2">
    <location>
        <begin position="473"/>
        <end position="490"/>
    </location>
</feature>
<organism evidence="3 4">
    <name type="scientific">Diaphorobacter ruginosibacter</name>
    <dbReference type="NCBI Taxonomy" id="1715720"/>
    <lineage>
        <taxon>Bacteria</taxon>
        <taxon>Pseudomonadati</taxon>
        <taxon>Pseudomonadota</taxon>
        <taxon>Betaproteobacteria</taxon>
        <taxon>Burkholderiales</taxon>
        <taxon>Comamonadaceae</taxon>
        <taxon>Diaphorobacter</taxon>
    </lineage>
</organism>
<feature type="transmembrane region" description="Helical" evidence="2">
    <location>
        <begin position="505"/>
        <end position="526"/>
    </location>
</feature>